<evidence type="ECO:0000313" key="3">
    <source>
        <dbReference type="EMBL" id="EER27197.1"/>
    </source>
</evidence>
<dbReference type="HOGENOM" id="CLU_051027_0_0_1"/>
<feature type="region of interest" description="Disordered" evidence="1">
    <location>
        <begin position="36"/>
        <end position="174"/>
    </location>
</feature>
<evidence type="ECO:0000259" key="2">
    <source>
        <dbReference type="PROSITE" id="PS50090"/>
    </source>
</evidence>
<protein>
    <recommendedName>
        <fullName evidence="2">Myb-like domain-containing protein</fullName>
    </recommendedName>
</protein>
<dbReference type="PROSITE" id="PS50090">
    <property type="entry name" value="MYB_LIKE"/>
    <property type="match status" value="1"/>
</dbReference>
<feature type="region of interest" description="Disordered" evidence="1">
    <location>
        <begin position="244"/>
        <end position="305"/>
    </location>
</feature>
<name>C5P6Z7_COCP7</name>
<proteinExistence type="predicted"/>
<dbReference type="KEGG" id="cpw:9694837"/>
<dbReference type="CDD" id="cd00167">
    <property type="entry name" value="SANT"/>
    <property type="match status" value="1"/>
</dbReference>
<organism evidence="3 4">
    <name type="scientific">Coccidioides posadasii (strain C735)</name>
    <name type="common">Valley fever fungus</name>
    <dbReference type="NCBI Taxonomy" id="222929"/>
    <lineage>
        <taxon>Eukaryota</taxon>
        <taxon>Fungi</taxon>
        <taxon>Dikarya</taxon>
        <taxon>Ascomycota</taxon>
        <taxon>Pezizomycotina</taxon>
        <taxon>Eurotiomycetes</taxon>
        <taxon>Eurotiomycetidae</taxon>
        <taxon>Onygenales</taxon>
        <taxon>Onygenaceae</taxon>
        <taxon>Coccidioides</taxon>
    </lineage>
</organism>
<dbReference type="AlphaFoldDB" id="C5P6Z7"/>
<evidence type="ECO:0000313" key="4">
    <source>
        <dbReference type="Proteomes" id="UP000009084"/>
    </source>
</evidence>
<dbReference type="Gene3D" id="1.10.10.60">
    <property type="entry name" value="Homeodomain-like"/>
    <property type="match status" value="1"/>
</dbReference>
<comment type="caution">
    <text evidence="3">The sequence shown here is derived from an EMBL/GenBank/DDBJ whole genome shotgun (WGS) entry which is preliminary data.</text>
</comment>
<dbReference type="Proteomes" id="UP000009084">
    <property type="component" value="Unassembled WGS sequence"/>
</dbReference>
<dbReference type="EMBL" id="ACFW01000025">
    <property type="protein sequence ID" value="EER27197.1"/>
    <property type="molecule type" value="Genomic_DNA"/>
</dbReference>
<feature type="compositionally biased region" description="Low complexity" evidence="1">
    <location>
        <begin position="99"/>
        <end position="109"/>
    </location>
</feature>
<sequence>MPPPAPFNPTLYANFKPWAPPHPKSLNSHALVASCSLPSKSCHDSPRNTPRNTLPPPKHHLPARPPAEVCMSFSTNTKPYTPSASQSQARGSIPPPSMPSSESPERGPSYPHDPLQVIPNSPRIVACNTQDPTTPPDELPPLEEGATGPGPSSPSTTSSDGSLEGFPSLPVLQNDNHIPIDPAILANGRPWEASELLPSFWQGNSPAIPEAHCPYPEPPLSRFCRAPDYHQGCMEEFDGWNENAPKDKHPHIQACPQLHPSHLSTETDAPCSSGVGEGSSSKQSRSFKRGAEGLEEQTTKQPRIASTLPTHSFITVRSHFLSLQLDERLQFLSWLFEGALASCTTEFNEGAKSAACLDDHGEIGPTRHGHSKRRKGHGGKLSQWSPEDDARLLSMIEDRQPWPEIARCFLERTESALRQRLFTLRKRRNRSGLDPAESATNTPALPVVI</sequence>
<feature type="region of interest" description="Disordered" evidence="1">
    <location>
        <begin position="363"/>
        <end position="385"/>
    </location>
</feature>
<evidence type="ECO:0000256" key="1">
    <source>
        <dbReference type="SAM" id="MobiDB-lite"/>
    </source>
</evidence>
<dbReference type="OrthoDB" id="4188068at2759"/>
<dbReference type="InterPro" id="IPR001005">
    <property type="entry name" value="SANT/Myb"/>
</dbReference>
<accession>C5P6Z7</accession>
<reference evidence="3 4" key="1">
    <citation type="journal article" date="2009" name="Genome Res.">
        <title>Comparative genomic analyses of the human fungal pathogens Coccidioides and their relatives.</title>
        <authorList>
            <person name="Sharpton T.J."/>
            <person name="Stajich J.E."/>
            <person name="Rounsley S.D."/>
            <person name="Gardner M.J."/>
            <person name="Wortman J.R."/>
            <person name="Jordar V.S."/>
            <person name="Maiti R."/>
            <person name="Kodira C.D."/>
            <person name="Neafsey D.E."/>
            <person name="Zeng Q."/>
            <person name="Hung C.-Y."/>
            <person name="McMahan C."/>
            <person name="Muszewska A."/>
            <person name="Grynberg M."/>
            <person name="Mandel M.A."/>
            <person name="Kellner E.M."/>
            <person name="Barker B.M."/>
            <person name="Galgiani J.N."/>
            <person name="Orbach M.J."/>
            <person name="Kirkland T.N."/>
            <person name="Cole G.T."/>
            <person name="Henn M.R."/>
            <person name="Birren B.W."/>
            <person name="Taylor J.W."/>
        </authorList>
    </citation>
    <scope>NUCLEOTIDE SEQUENCE [LARGE SCALE GENOMIC DNA]</scope>
    <source>
        <strain evidence="4">C735</strain>
    </source>
</reference>
<gene>
    <name evidence="3" type="ORF">CPC735_025330</name>
</gene>
<dbReference type="InterPro" id="IPR009057">
    <property type="entry name" value="Homeodomain-like_sf"/>
</dbReference>
<feature type="domain" description="Myb-like" evidence="2">
    <location>
        <begin position="382"/>
        <end position="425"/>
    </location>
</feature>
<feature type="compositionally biased region" description="Low complexity" evidence="1">
    <location>
        <begin position="149"/>
        <end position="162"/>
    </location>
</feature>
<dbReference type="VEuPathDB" id="FungiDB:CPC735_025330"/>
<feature type="compositionally biased region" description="Polar residues" evidence="1">
    <location>
        <begin position="72"/>
        <end position="89"/>
    </location>
</feature>
<feature type="compositionally biased region" description="Basic residues" evidence="1">
    <location>
        <begin position="367"/>
        <end position="378"/>
    </location>
</feature>
<dbReference type="SUPFAM" id="SSF46689">
    <property type="entry name" value="Homeodomain-like"/>
    <property type="match status" value="1"/>
</dbReference>